<keyword evidence="2" id="KW-1185">Reference proteome</keyword>
<proteinExistence type="predicted"/>
<dbReference type="Proteomes" id="UP001500459">
    <property type="component" value="Unassembled WGS sequence"/>
</dbReference>
<reference evidence="2" key="1">
    <citation type="journal article" date="2019" name="Int. J. Syst. Evol. Microbiol.">
        <title>The Global Catalogue of Microorganisms (GCM) 10K type strain sequencing project: providing services to taxonomists for standard genome sequencing and annotation.</title>
        <authorList>
            <consortium name="The Broad Institute Genomics Platform"/>
            <consortium name="The Broad Institute Genome Sequencing Center for Infectious Disease"/>
            <person name="Wu L."/>
            <person name="Ma J."/>
        </authorList>
    </citation>
    <scope>NUCLEOTIDE SEQUENCE [LARGE SCALE GENOMIC DNA]</scope>
    <source>
        <strain evidence="2">JCM 17106</strain>
    </source>
</reference>
<accession>A0ABP7XAR1</accession>
<dbReference type="EMBL" id="BAABCW010000002">
    <property type="protein sequence ID" value="GAA4109380.1"/>
    <property type="molecule type" value="Genomic_DNA"/>
</dbReference>
<gene>
    <name evidence="1" type="ORF">GCM10022393_05940</name>
</gene>
<organism evidence="1 2">
    <name type="scientific">Aquimarina addita</name>
    <dbReference type="NCBI Taxonomy" id="870485"/>
    <lineage>
        <taxon>Bacteria</taxon>
        <taxon>Pseudomonadati</taxon>
        <taxon>Bacteroidota</taxon>
        <taxon>Flavobacteriia</taxon>
        <taxon>Flavobacteriales</taxon>
        <taxon>Flavobacteriaceae</taxon>
        <taxon>Aquimarina</taxon>
    </lineage>
</organism>
<name>A0ABP7XAR1_9FLAO</name>
<protein>
    <submittedName>
        <fullName evidence="1">Uncharacterized protein</fullName>
    </submittedName>
</protein>
<evidence type="ECO:0000313" key="2">
    <source>
        <dbReference type="Proteomes" id="UP001500459"/>
    </source>
</evidence>
<sequence length="59" mass="6956">MSSSTLDIKNYSFYKNEKKRAYSTLVIIEYIRGIKIHVSDLCKFEKLKSRWVPQILSGE</sequence>
<evidence type="ECO:0000313" key="1">
    <source>
        <dbReference type="EMBL" id="GAA4109380.1"/>
    </source>
</evidence>
<comment type="caution">
    <text evidence="1">The sequence shown here is derived from an EMBL/GenBank/DDBJ whole genome shotgun (WGS) entry which is preliminary data.</text>
</comment>